<dbReference type="Proteomes" id="UP000292957">
    <property type="component" value="Unassembled WGS sequence"/>
</dbReference>
<gene>
    <name evidence="2" type="ORF">BD311DRAFT_164913</name>
</gene>
<evidence type="ECO:0000313" key="2">
    <source>
        <dbReference type="EMBL" id="TBU31048.1"/>
    </source>
</evidence>
<organism evidence="2">
    <name type="scientific">Dichomitus squalens</name>
    <dbReference type="NCBI Taxonomy" id="114155"/>
    <lineage>
        <taxon>Eukaryota</taxon>
        <taxon>Fungi</taxon>
        <taxon>Dikarya</taxon>
        <taxon>Basidiomycota</taxon>
        <taxon>Agaricomycotina</taxon>
        <taxon>Agaricomycetes</taxon>
        <taxon>Polyporales</taxon>
        <taxon>Polyporaceae</taxon>
        <taxon>Dichomitus</taxon>
    </lineage>
</organism>
<feature type="region of interest" description="Disordered" evidence="1">
    <location>
        <begin position="40"/>
        <end position="97"/>
    </location>
</feature>
<feature type="compositionally biased region" description="Polar residues" evidence="1">
    <location>
        <begin position="85"/>
        <end position="97"/>
    </location>
</feature>
<dbReference type="EMBL" id="ML143402">
    <property type="protein sequence ID" value="TBU31048.1"/>
    <property type="molecule type" value="Genomic_DNA"/>
</dbReference>
<dbReference type="AlphaFoldDB" id="A0A4Q9MUY7"/>
<proteinExistence type="predicted"/>
<sequence>MYLALLLDTIYFSLDKMRIYVCYVQVATSSQVRDTILVHDPDSTERCTPRDQAPGVNTIAEPKKQIAEEQARLETRSRDKRDKSTAQLQIASAGSYS</sequence>
<protein>
    <submittedName>
        <fullName evidence="2">Uncharacterized protein</fullName>
    </submittedName>
</protein>
<accession>A0A4Q9MUY7</accession>
<dbReference type="OrthoDB" id="10072614at2759"/>
<reference evidence="2" key="1">
    <citation type="submission" date="2019-01" db="EMBL/GenBank/DDBJ databases">
        <title>Draft genome sequences of three monokaryotic isolates of the white-rot basidiomycete fungus Dichomitus squalens.</title>
        <authorList>
            <consortium name="DOE Joint Genome Institute"/>
            <person name="Lopez S.C."/>
            <person name="Andreopoulos B."/>
            <person name="Pangilinan J."/>
            <person name="Lipzen A."/>
            <person name="Riley R."/>
            <person name="Ahrendt S."/>
            <person name="Ng V."/>
            <person name="Barry K."/>
            <person name="Daum C."/>
            <person name="Grigoriev I.V."/>
            <person name="Hilden K.S."/>
            <person name="Makela M.R."/>
            <person name="de Vries R.P."/>
        </authorList>
    </citation>
    <scope>NUCLEOTIDE SEQUENCE [LARGE SCALE GENOMIC DNA]</scope>
    <source>
        <strain evidence="2">OM18370.1</strain>
    </source>
</reference>
<evidence type="ECO:0000256" key="1">
    <source>
        <dbReference type="SAM" id="MobiDB-lite"/>
    </source>
</evidence>
<feature type="compositionally biased region" description="Basic and acidic residues" evidence="1">
    <location>
        <begin position="61"/>
        <end position="84"/>
    </location>
</feature>
<name>A0A4Q9MUY7_9APHY</name>
<feature type="compositionally biased region" description="Basic and acidic residues" evidence="1">
    <location>
        <begin position="40"/>
        <end position="49"/>
    </location>
</feature>